<dbReference type="OrthoDB" id="9769994at2"/>
<proteinExistence type="predicted"/>
<feature type="domain" description="Actin-like protein N-terminal" evidence="1">
    <location>
        <begin position="19"/>
        <end position="142"/>
    </location>
</feature>
<accession>A0A1D3TSD6</accession>
<feature type="domain" description="Actin homologue MreB-like C-terminal" evidence="2">
    <location>
        <begin position="158"/>
        <end position="271"/>
    </location>
</feature>
<dbReference type="STRING" id="1619234.SAMN05421730_100653"/>
<evidence type="ECO:0000259" key="1">
    <source>
        <dbReference type="Pfam" id="PF17989"/>
    </source>
</evidence>
<dbReference type="EMBL" id="FMKA01000006">
    <property type="protein sequence ID" value="SCP96759.1"/>
    <property type="molecule type" value="Genomic_DNA"/>
</dbReference>
<dbReference type="AlphaFoldDB" id="A0A1D3TSD6"/>
<dbReference type="CDD" id="cd10227">
    <property type="entry name" value="ASKHA_NBD_ParM-like"/>
    <property type="match status" value="1"/>
</dbReference>
<dbReference type="Proteomes" id="UP000199315">
    <property type="component" value="Unassembled WGS sequence"/>
</dbReference>
<dbReference type="Pfam" id="PF17989">
    <property type="entry name" value="ALP_N"/>
    <property type="match status" value="1"/>
</dbReference>
<keyword evidence="4" id="KW-1185">Reference proteome</keyword>
<evidence type="ECO:0000259" key="2">
    <source>
        <dbReference type="Pfam" id="PF21522"/>
    </source>
</evidence>
<dbReference type="InterPro" id="IPR043129">
    <property type="entry name" value="ATPase_NBD"/>
</dbReference>
<organism evidence="3 4">
    <name type="scientific">Anaerobium acetethylicum</name>
    <dbReference type="NCBI Taxonomy" id="1619234"/>
    <lineage>
        <taxon>Bacteria</taxon>
        <taxon>Bacillati</taxon>
        <taxon>Bacillota</taxon>
        <taxon>Clostridia</taxon>
        <taxon>Lachnospirales</taxon>
        <taxon>Lachnospiraceae</taxon>
        <taxon>Anaerobium</taxon>
    </lineage>
</organism>
<gene>
    <name evidence="3" type="ORF">SAMN05421730_100653</name>
</gene>
<reference evidence="3 4" key="1">
    <citation type="submission" date="2016-09" db="EMBL/GenBank/DDBJ databases">
        <authorList>
            <person name="Capua I."/>
            <person name="De Benedictis P."/>
            <person name="Joannis T."/>
            <person name="Lombin L.H."/>
            <person name="Cattoli G."/>
        </authorList>
    </citation>
    <scope>NUCLEOTIDE SEQUENCE [LARGE SCALE GENOMIC DNA]</scope>
    <source>
        <strain evidence="3 4">GluBS11</strain>
    </source>
</reference>
<name>A0A1D3TSD6_9FIRM</name>
<dbReference type="InterPro" id="IPR049067">
    <property type="entry name" value="MreB-like_C"/>
</dbReference>
<dbReference type="InterPro" id="IPR040607">
    <property type="entry name" value="ALP_N"/>
</dbReference>
<protein>
    <submittedName>
        <fullName evidence="3">Plasmid segregation protein ParM</fullName>
    </submittedName>
</protein>
<evidence type="ECO:0000313" key="3">
    <source>
        <dbReference type="EMBL" id="SCP96759.1"/>
    </source>
</evidence>
<sequence>MNISNLEVIGIDHGWSMMKTVSQVFVTGAKEIRTEPAVFDDVLELDGKYYKVGTQRQEVKDRKTDDESFLLLTYASIAKELKRRGKTSADVFLAVGLPLTRFGSEKADFIHYLTARKEVTFYYETVCYTIRIVNAAVFPQCYAAVADRILAFKKKTLIVDIGSWTIDIMPVINKSPDESNCITIQRGLITCMRAINEKCVRLYNGEIDESELQNLMRYGADYAKDEEYYQVAKDEIEAFVEKVYNSIREYGYNLKTTPIIFVGGGAVVMKNFGNYDEKNISYILDIKANARGYEELADIGLRNMRKKA</sequence>
<dbReference type="Pfam" id="PF21522">
    <property type="entry name" value="MreB-like_C"/>
    <property type="match status" value="1"/>
</dbReference>
<dbReference type="Gene3D" id="3.30.420.40">
    <property type="match status" value="2"/>
</dbReference>
<dbReference type="SUPFAM" id="SSF53067">
    <property type="entry name" value="Actin-like ATPase domain"/>
    <property type="match status" value="2"/>
</dbReference>
<evidence type="ECO:0000313" key="4">
    <source>
        <dbReference type="Proteomes" id="UP000199315"/>
    </source>
</evidence>